<keyword evidence="3" id="KW-1185">Reference proteome</keyword>
<reference evidence="2 3" key="1">
    <citation type="journal article" date="2019" name="Int. J. Syst. Evol. Microbiol.">
        <title>The Global Catalogue of Microorganisms (GCM) 10K type strain sequencing project: providing services to taxonomists for standard genome sequencing and annotation.</title>
        <authorList>
            <consortium name="The Broad Institute Genomics Platform"/>
            <consortium name="The Broad Institute Genome Sequencing Center for Infectious Disease"/>
            <person name="Wu L."/>
            <person name="Ma J."/>
        </authorList>
    </citation>
    <scope>NUCLEOTIDE SEQUENCE [LARGE SCALE GENOMIC DNA]</scope>
    <source>
        <strain evidence="2 3">JCM 14549</strain>
    </source>
</reference>
<feature type="region of interest" description="Disordered" evidence="1">
    <location>
        <begin position="1"/>
        <end position="28"/>
    </location>
</feature>
<name>A0ABN2UYX6_9ACTN</name>
<protein>
    <submittedName>
        <fullName evidence="2">Uncharacterized protein</fullName>
    </submittedName>
</protein>
<evidence type="ECO:0000256" key="1">
    <source>
        <dbReference type="SAM" id="MobiDB-lite"/>
    </source>
</evidence>
<dbReference type="EMBL" id="BAAANQ010000002">
    <property type="protein sequence ID" value="GAA2045212.1"/>
    <property type="molecule type" value="Genomic_DNA"/>
</dbReference>
<sequence length="151" mass="16118">MGPVESLVAGSVGRVLSDSVANPPSDPRRWRSVLAHCGRQGCADQCRPGTSGVQARVLSAPGHLPLPRNSNHRPGRSRPRKANDSEGTLHGRSDRPRTDAQERPGLRYGRASDLPLPELLLTVTMPLSARPASPTATSHPPETGARTDKET</sequence>
<feature type="compositionally biased region" description="Basic residues" evidence="1">
    <location>
        <begin position="70"/>
        <end position="80"/>
    </location>
</feature>
<feature type="compositionally biased region" description="Basic and acidic residues" evidence="1">
    <location>
        <begin position="81"/>
        <end position="105"/>
    </location>
</feature>
<organism evidence="2 3">
    <name type="scientific">Streptomyces cheonanensis</name>
    <dbReference type="NCBI Taxonomy" id="312720"/>
    <lineage>
        <taxon>Bacteria</taxon>
        <taxon>Bacillati</taxon>
        <taxon>Actinomycetota</taxon>
        <taxon>Actinomycetes</taxon>
        <taxon>Kitasatosporales</taxon>
        <taxon>Streptomycetaceae</taxon>
        <taxon>Streptomyces</taxon>
    </lineage>
</organism>
<comment type="caution">
    <text evidence="2">The sequence shown here is derived from an EMBL/GenBank/DDBJ whole genome shotgun (WGS) entry which is preliminary data.</text>
</comment>
<evidence type="ECO:0000313" key="3">
    <source>
        <dbReference type="Proteomes" id="UP001403094"/>
    </source>
</evidence>
<dbReference type="Proteomes" id="UP001403094">
    <property type="component" value="Unassembled WGS sequence"/>
</dbReference>
<feature type="region of interest" description="Disordered" evidence="1">
    <location>
        <begin position="59"/>
        <end position="151"/>
    </location>
</feature>
<proteinExistence type="predicted"/>
<gene>
    <name evidence="2" type="ORF">GCM10009757_11560</name>
</gene>
<evidence type="ECO:0000313" key="2">
    <source>
        <dbReference type="EMBL" id="GAA2045212.1"/>
    </source>
</evidence>
<accession>A0ABN2UYX6</accession>